<dbReference type="InterPro" id="IPR003743">
    <property type="entry name" value="Zf-RING_7"/>
</dbReference>
<evidence type="ECO:0000313" key="4">
    <source>
        <dbReference type="EMBL" id="AXA37119.1"/>
    </source>
</evidence>
<evidence type="ECO:0000256" key="1">
    <source>
        <dbReference type="SAM" id="MobiDB-lite"/>
    </source>
</evidence>
<evidence type="ECO:0000313" key="5">
    <source>
        <dbReference type="Proteomes" id="UP000262583"/>
    </source>
</evidence>
<dbReference type="EMBL" id="CP030759">
    <property type="protein sequence ID" value="AXA37119.1"/>
    <property type="molecule type" value="Genomic_DNA"/>
</dbReference>
<feature type="domain" description="C4-type zinc ribbon" evidence="2">
    <location>
        <begin position="201"/>
        <end position="234"/>
    </location>
</feature>
<dbReference type="Pfam" id="PF02591">
    <property type="entry name" value="Zn_ribbon_9"/>
    <property type="match status" value="1"/>
</dbReference>
<protein>
    <submittedName>
        <fullName evidence="4">Uncharacterized protein</fullName>
    </submittedName>
</protein>
<organism evidence="4 5">
    <name type="scientific">Sumerlaea chitinivorans</name>
    <dbReference type="NCBI Taxonomy" id="2250252"/>
    <lineage>
        <taxon>Bacteria</taxon>
        <taxon>Candidatus Sumerlaeota</taxon>
        <taxon>Candidatus Sumerlaeia</taxon>
        <taxon>Candidatus Sumerlaeales</taxon>
        <taxon>Candidatus Sumerlaeaceae</taxon>
        <taxon>Candidatus Sumerlaea</taxon>
    </lineage>
</organism>
<reference evidence="4 5" key="1">
    <citation type="submission" date="2018-05" db="EMBL/GenBank/DDBJ databases">
        <title>A metagenomic window into the 2 km-deep terrestrial subsurface aquifer revealed taxonomically and functionally diverse microbial community comprising novel uncultured bacterial lineages.</title>
        <authorList>
            <person name="Kadnikov V.V."/>
            <person name="Mardanov A.V."/>
            <person name="Beletsky A.V."/>
            <person name="Banks D."/>
            <person name="Pimenov N.V."/>
            <person name="Frank Y.A."/>
            <person name="Karnachuk O.V."/>
            <person name="Ravin N.V."/>
        </authorList>
    </citation>
    <scope>NUCLEOTIDE SEQUENCE [LARGE SCALE GENOMIC DNA]</scope>
    <source>
        <strain evidence="4">BY</strain>
    </source>
</reference>
<dbReference type="InterPro" id="IPR056003">
    <property type="entry name" value="CT398_CC_hairpin"/>
</dbReference>
<sequence>MDTARIMQLLLDLQDIVSNWERTRAQIEAKRARIAELERHQAARTQKLEQCARELEATKRTRTQLEQRLAELEAQRAHARRRMQEVRTPKELDAMTHQIEAIEQQISQVEEQALQSMEQEETLQRELQERQRQHASRSEAETEEIERLRKLLATEEELRRGLESDRDRVAAAFPDPEIVAIFNWLHEKNGLPVVVSLEGDACGGCRAILPTSMIAEIRSGTGELHHCPQCRRLLYAPSKV</sequence>
<feature type="domain" description="CT398-like coiled coil hairpin" evidence="3">
    <location>
        <begin position="26"/>
        <end position="188"/>
    </location>
</feature>
<feature type="region of interest" description="Disordered" evidence="1">
    <location>
        <begin position="116"/>
        <end position="143"/>
    </location>
</feature>
<dbReference type="Gene3D" id="1.10.287.1490">
    <property type="match status" value="1"/>
</dbReference>
<evidence type="ECO:0000259" key="3">
    <source>
        <dbReference type="Pfam" id="PF24481"/>
    </source>
</evidence>
<evidence type="ECO:0000259" key="2">
    <source>
        <dbReference type="Pfam" id="PF02591"/>
    </source>
</evidence>
<name>A0A2Z4Y8B9_SUMC1</name>
<dbReference type="AlphaFoldDB" id="A0A2Z4Y8B9"/>
<accession>A0A2Z4Y8B9</accession>
<proteinExistence type="predicted"/>
<feature type="compositionally biased region" description="Basic and acidic residues" evidence="1">
    <location>
        <begin position="122"/>
        <end position="143"/>
    </location>
</feature>
<gene>
    <name evidence="4" type="ORF">BRCON_2342</name>
</gene>
<dbReference type="Proteomes" id="UP000262583">
    <property type="component" value="Chromosome"/>
</dbReference>
<dbReference type="Pfam" id="PF24481">
    <property type="entry name" value="CT398_CC"/>
    <property type="match status" value="1"/>
</dbReference>
<dbReference type="KEGG" id="schv:BRCON_2342"/>